<dbReference type="Proteomes" id="UP001446871">
    <property type="component" value="Unassembled WGS sequence"/>
</dbReference>
<reference evidence="1 2" key="1">
    <citation type="submission" date="2023-01" db="EMBL/GenBank/DDBJ databases">
        <title>Analysis of 21 Apiospora genomes using comparative genomics revels a genus with tremendous synthesis potential of carbohydrate active enzymes and secondary metabolites.</title>
        <authorList>
            <person name="Sorensen T."/>
        </authorList>
    </citation>
    <scope>NUCLEOTIDE SEQUENCE [LARGE SCALE GENOMIC DNA]</scope>
    <source>
        <strain evidence="1 2">CBS 83171</strain>
    </source>
</reference>
<dbReference type="EMBL" id="JAQQWM010000005">
    <property type="protein sequence ID" value="KAK8064008.1"/>
    <property type="molecule type" value="Genomic_DNA"/>
</dbReference>
<evidence type="ECO:0000313" key="1">
    <source>
        <dbReference type="EMBL" id="KAK8064008.1"/>
    </source>
</evidence>
<proteinExistence type="predicted"/>
<keyword evidence="2" id="KW-1185">Reference proteome</keyword>
<protein>
    <submittedName>
        <fullName evidence="1">Uncharacterized protein</fullName>
    </submittedName>
</protein>
<comment type="caution">
    <text evidence="1">The sequence shown here is derived from an EMBL/GenBank/DDBJ whole genome shotgun (WGS) entry which is preliminary data.</text>
</comment>
<name>A0ABR1V1V7_9PEZI</name>
<evidence type="ECO:0000313" key="2">
    <source>
        <dbReference type="Proteomes" id="UP001446871"/>
    </source>
</evidence>
<gene>
    <name evidence="1" type="ORF">PG996_008660</name>
</gene>
<sequence length="230" mass="26647">MEQLDKFRKIWLVRYSTMDKDEQDKSYNIAHWVSGDGAWVESAIKNGTFYEAEKRMAHAYECMSRVVLDIPARLEKVDESAPVNERQLIGPRHTLRATFRCLRQVVIDCDRTSDETLGKNFKVFSRNVSMASSVPSILLEPLWELPKDIVTRPPNLFEPFPEHQIASPEYQMEPKFPSDSSGREQIKKRNGFRFDTLNRIFPVCKKAEGLGDRDGKSTDVYWTYGNEEDC</sequence>
<accession>A0ABR1V1V7</accession>
<organism evidence="1 2">
    <name type="scientific">Apiospora saccharicola</name>
    <dbReference type="NCBI Taxonomy" id="335842"/>
    <lineage>
        <taxon>Eukaryota</taxon>
        <taxon>Fungi</taxon>
        <taxon>Dikarya</taxon>
        <taxon>Ascomycota</taxon>
        <taxon>Pezizomycotina</taxon>
        <taxon>Sordariomycetes</taxon>
        <taxon>Xylariomycetidae</taxon>
        <taxon>Amphisphaeriales</taxon>
        <taxon>Apiosporaceae</taxon>
        <taxon>Apiospora</taxon>
    </lineage>
</organism>